<dbReference type="Gene3D" id="3.40.50.150">
    <property type="entry name" value="Vaccinia Virus protein VP39"/>
    <property type="match status" value="1"/>
</dbReference>
<name>A0A2T0QDC4_9ACTN</name>
<dbReference type="Pfam" id="PF13489">
    <property type="entry name" value="Methyltransf_23"/>
    <property type="match status" value="1"/>
</dbReference>
<gene>
    <name evidence="2" type="ORF">CLV72_101450</name>
</gene>
<evidence type="ECO:0000313" key="3">
    <source>
        <dbReference type="Proteomes" id="UP000237846"/>
    </source>
</evidence>
<dbReference type="Proteomes" id="UP000237846">
    <property type="component" value="Unassembled WGS sequence"/>
</dbReference>
<dbReference type="GO" id="GO:0032259">
    <property type="term" value="P:methylation"/>
    <property type="evidence" value="ECO:0007669"/>
    <property type="project" value="UniProtKB-KW"/>
</dbReference>
<keyword evidence="2" id="KW-0808">Transferase</keyword>
<dbReference type="SUPFAM" id="SSF53335">
    <property type="entry name" value="S-adenosyl-L-methionine-dependent methyltransferases"/>
    <property type="match status" value="1"/>
</dbReference>
<accession>A0A2T0QDC4</accession>
<evidence type="ECO:0000256" key="1">
    <source>
        <dbReference type="SAM" id="MobiDB-lite"/>
    </source>
</evidence>
<comment type="caution">
    <text evidence="2">The sequence shown here is derived from an EMBL/GenBank/DDBJ whole genome shotgun (WGS) entry which is preliminary data.</text>
</comment>
<sequence length="296" mass="31906">MAGPPTGPSGADPFSKRVRFHGQDLGYRRLAVLDAGCGLAPPLDLGRLAAQVVGVETDEPGPRERALGRTDLAELHLGDLRTVPLGQRCFDIVHASFVIERIGHAELVLDRLVAALRPGGLLLLRSHDRDSRYGVLDRALPEALRARLPWPRPTGRRGAGDRTTWTEWAAEFGVLGRGGRPRTGRDDGYVATPTSAKPEPQAPQQGPGAGDGARPPDRGPAVYEPVVSLNGVRAYAIVRDLDIIDQHSSRYPLPVPGLAARLAAALGRGTDRAGNRIADEFTLVLRKREKRDARVL</sequence>
<dbReference type="GO" id="GO:0008168">
    <property type="term" value="F:methyltransferase activity"/>
    <property type="evidence" value="ECO:0007669"/>
    <property type="project" value="UniProtKB-KW"/>
</dbReference>
<reference evidence="2 3" key="1">
    <citation type="submission" date="2018-03" db="EMBL/GenBank/DDBJ databases">
        <title>Genomic Encyclopedia of Archaeal and Bacterial Type Strains, Phase II (KMG-II): from individual species to whole genera.</title>
        <authorList>
            <person name="Goeker M."/>
        </authorList>
    </citation>
    <scope>NUCLEOTIDE SEQUENCE [LARGE SCALE GENOMIC DNA]</scope>
    <source>
        <strain evidence="2 3">DSM 45601</strain>
    </source>
</reference>
<keyword evidence="2" id="KW-0489">Methyltransferase</keyword>
<dbReference type="EMBL" id="PVZC01000001">
    <property type="protein sequence ID" value="PRY01853.1"/>
    <property type="molecule type" value="Genomic_DNA"/>
</dbReference>
<dbReference type="AlphaFoldDB" id="A0A2T0QDC4"/>
<feature type="region of interest" description="Disordered" evidence="1">
    <location>
        <begin position="176"/>
        <end position="221"/>
    </location>
</feature>
<evidence type="ECO:0000313" key="2">
    <source>
        <dbReference type="EMBL" id="PRY01853.1"/>
    </source>
</evidence>
<keyword evidence="3" id="KW-1185">Reference proteome</keyword>
<dbReference type="InterPro" id="IPR029063">
    <property type="entry name" value="SAM-dependent_MTases_sf"/>
</dbReference>
<proteinExistence type="predicted"/>
<protein>
    <submittedName>
        <fullName evidence="2">Methyltransferase family protein</fullName>
    </submittedName>
</protein>
<organism evidence="2 3">
    <name type="scientific">Allonocardiopsis opalescens</name>
    <dbReference type="NCBI Taxonomy" id="1144618"/>
    <lineage>
        <taxon>Bacteria</taxon>
        <taxon>Bacillati</taxon>
        <taxon>Actinomycetota</taxon>
        <taxon>Actinomycetes</taxon>
        <taxon>Streptosporangiales</taxon>
        <taxon>Allonocardiopsis</taxon>
    </lineage>
</organism>